<evidence type="ECO:0000256" key="2">
    <source>
        <dbReference type="SAM" id="MobiDB-lite"/>
    </source>
</evidence>
<accession>A0A6A6W659</accession>
<evidence type="ECO:0000256" key="1">
    <source>
        <dbReference type="SAM" id="Coils"/>
    </source>
</evidence>
<dbReference type="RefSeq" id="XP_033600859.1">
    <property type="nucleotide sequence ID" value="XM_033743871.1"/>
</dbReference>
<evidence type="ECO:0000313" key="4">
    <source>
        <dbReference type="Proteomes" id="UP000799437"/>
    </source>
</evidence>
<sequence>MAGPRGRFNFKGGLTVRPRSSPGQATPPKKRKTDSKSTAASPSRSVVIDLGSDSSDAKGPPRKKLKSNASSNARIPKCSPNLPEEESKLDPSRHSPPAESSQKSSHALDVEDLVTISSDSADEELMQLAEEEGSDSDLPSESSDPPEETFPIKVPTSPRLPPRNEREERWEEIKSILYTRPLTESAARIAEFGGIAVEEDALVKDLQRKDENFAILLKSILTKNADSAQLKYFYELLQKQYNELMKRISTEKFTDRSISWDCKGGYGADWAHAATHDDQEIHPQHLKGVISPFDAAQYIRDITWTIKFVGTDVRARLARNARVLSQHVESLEAENQKLKDEIIVLKGGTVKPKYVLPVGKFGESSHWVRMKWSEDVCKLISDPLGYGKPIYDDDHYWGLGTKMLKNPTSPAEAAHPWFLNKSAGIATRFNHPKALFMLWEGSLGEEAFYAPAVKWHSNNEPNPTMPLLTEEDRRKALYMHCNHQFRKNSPFIMASSSLAYVSSVWQYRLRANYLLQHVSPVLFLSVISVAARLLDSHPILKFTDELAYYNISHPEMSIPCNGSPAFSTEYLLPYIVKSSHVVGTYKLDGIMATQQRWKMVEEIRQKGNGAKSTRPVVVGKFMTDAKERDEQCLQRWYDKKIEKQVDAFNTMAWHPEWQKAGEFKRDRDLEADKNRDVIRY</sequence>
<feature type="region of interest" description="Disordered" evidence="2">
    <location>
        <begin position="1"/>
        <end position="167"/>
    </location>
</feature>
<reference evidence="3" key="1">
    <citation type="journal article" date="2020" name="Stud. Mycol.">
        <title>101 Dothideomycetes genomes: a test case for predicting lifestyles and emergence of pathogens.</title>
        <authorList>
            <person name="Haridas S."/>
            <person name="Albert R."/>
            <person name="Binder M."/>
            <person name="Bloem J."/>
            <person name="Labutti K."/>
            <person name="Salamov A."/>
            <person name="Andreopoulos B."/>
            <person name="Baker S."/>
            <person name="Barry K."/>
            <person name="Bills G."/>
            <person name="Bluhm B."/>
            <person name="Cannon C."/>
            <person name="Castanera R."/>
            <person name="Culley D."/>
            <person name="Daum C."/>
            <person name="Ezra D."/>
            <person name="Gonzalez J."/>
            <person name="Henrissat B."/>
            <person name="Kuo A."/>
            <person name="Liang C."/>
            <person name="Lipzen A."/>
            <person name="Lutzoni F."/>
            <person name="Magnuson J."/>
            <person name="Mondo S."/>
            <person name="Nolan M."/>
            <person name="Ohm R."/>
            <person name="Pangilinan J."/>
            <person name="Park H.-J."/>
            <person name="Ramirez L."/>
            <person name="Alfaro M."/>
            <person name="Sun H."/>
            <person name="Tritt A."/>
            <person name="Yoshinaga Y."/>
            <person name="Zwiers L.-H."/>
            <person name="Turgeon B."/>
            <person name="Goodwin S."/>
            <person name="Spatafora J."/>
            <person name="Crous P."/>
            <person name="Grigoriev I."/>
        </authorList>
    </citation>
    <scope>NUCLEOTIDE SEQUENCE</scope>
    <source>
        <strain evidence="3">CBS 121739</strain>
    </source>
</reference>
<evidence type="ECO:0000313" key="3">
    <source>
        <dbReference type="EMBL" id="KAF2758408.1"/>
    </source>
</evidence>
<dbReference type="AlphaFoldDB" id="A0A6A6W659"/>
<feature type="coiled-coil region" evidence="1">
    <location>
        <begin position="314"/>
        <end position="348"/>
    </location>
</feature>
<keyword evidence="4" id="KW-1185">Reference proteome</keyword>
<dbReference type="GeneID" id="54484925"/>
<dbReference type="EMBL" id="ML996571">
    <property type="protein sequence ID" value="KAF2758408.1"/>
    <property type="molecule type" value="Genomic_DNA"/>
</dbReference>
<proteinExistence type="predicted"/>
<keyword evidence="1" id="KW-0175">Coiled coil</keyword>
<dbReference type="Proteomes" id="UP000799437">
    <property type="component" value="Unassembled WGS sequence"/>
</dbReference>
<name>A0A6A6W659_9PEZI</name>
<gene>
    <name evidence="3" type="ORF">EJ05DRAFT_475726</name>
</gene>
<feature type="compositionally biased region" description="Acidic residues" evidence="2">
    <location>
        <begin position="120"/>
        <end position="135"/>
    </location>
</feature>
<organism evidence="3 4">
    <name type="scientific">Pseudovirgaria hyperparasitica</name>
    <dbReference type="NCBI Taxonomy" id="470096"/>
    <lineage>
        <taxon>Eukaryota</taxon>
        <taxon>Fungi</taxon>
        <taxon>Dikarya</taxon>
        <taxon>Ascomycota</taxon>
        <taxon>Pezizomycotina</taxon>
        <taxon>Dothideomycetes</taxon>
        <taxon>Dothideomycetes incertae sedis</taxon>
        <taxon>Acrospermales</taxon>
        <taxon>Acrospermaceae</taxon>
        <taxon>Pseudovirgaria</taxon>
    </lineage>
</organism>
<protein>
    <submittedName>
        <fullName evidence="3">Uncharacterized protein</fullName>
    </submittedName>
</protein>
<dbReference type="OrthoDB" id="3483554at2759"/>